<dbReference type="SUPFAM" id="SSF103473">
    <property type="entry name" value="MFS general substrate transporter"/>
    <property type="match status" value="2"/>
</dbReference>
<dbReference type="RefSeq" id="WP_155702572.1">
    <property type="nucleotide sequence ID" value="NZ_CP034235.1"/>
</dbReference>
<reference evidence="10" key="1">
    <citation type="submission" date="2018-11" db="EMBL/GenBank/DDBJ databases">
        <title>Complete genome sequence of Paenibacillus sp. ML311-T8.</title>
        <authorList>
            <person name="Nam Y.-D."/>
            <person name="Kang J."/>
            <person name="Chung W.-H."/>
            <person name="Park Y.S."/>
        </authorList>
    </citation>
    <scope>NUCLEOTIDE SEQUENCE [LARGE SCALE GENOMIC DNA]</scope>
    <source>
        <strain evidence="10">ML311-T8</strain>
    </source>
</reference>
<evidence type="ECO:0000256" key="7">
    <source>
        <dbReference type="SAM" id="Phobius"/>
    </source>
</evidence>
<evidence type="ECO:0000259" key="8">
    <source>
        <dbReference type="PROSITE" id="PS50850"/>
    </source>
</evidence>
<gene>
    <name evidence="9" type="ORF">EHS13_22555</name>
</gene>
<proteinExistence type="predicted"/>
<feature type="transmembrane region" description="Helical" evidence="7">
    <location>
        <begin position="9"/>
        <end position="32"/>
    </location>
</feature>
<dbReference type="Proteomes" id="UP000426246">
    <property type="component" value="Chromosome"/>
</dbReference>
<comment type="subcellular location">
    <subcellularLocation>
        <location evidence="1">Cell membrane</location>
        <topology evidence="1">Multi-pass membrane protein</topology>
    </subcellularLocation>
</comment>
<keyword evidence="6 7" id="KW-0472">Membrane</keyword>
<organism evidence="9 10">
    <name type="scientific">Paenibacillus psychroresistens</name>
    <dbReference type="NCBI Taxonomy" id="1778678"/>
    <lineage>
        <taxon>Bacteria</taxon>
        <taxon>Bacillati</taxon>
        <taxon>Bacillota</taxon>
        <taxon>Bacilli</taxon>
        <taxon>Bacillales</taxon>
        <taxon>Paenibacillaceae</taxon>
        <taxon>Paenibacillus</taxon>
    </lineage>
</organism>
<dbReference type="OrthoDB" id="65739at2"/>
<dbReference type="PANTHER" id="PTHR43414">
    <property type="entry name" value="MULTIDRUG RESISTANCE PROTEIN MDTG"/>
    <property type="match status" value="1"/>
</dbReference>
<keyword evidence="5 7" id="KW-1133">Transmembrane helix</keyword>
<dbReference type="InterPro" id="IPR020846">
    <property type="entry name" value="MFS_dom"/>
</dbReference>
<evidence type="ECO:0000313" key="10">
    <source>
        <dbReference type="Proteomes" id="UP000426246"/>
    </source>
</evidence>
<feature type="transmembrane region" description="Helical" evidence="7">
    <location>
        <begin position="250"/>
        <end position="273"/>
    </location>
</feature>
<keyword evidence="4 7" id="KW-0812">Transmembrane</keyword>
<feature type="transmembrane region" description="Helical" evidence="7">
    <location>
        <begin position="167"/>
        <end position="186"/>
    </location>
</feature>
<feature type="transmembrane region" description="Helical" evidence="7">
    <location>
        <begin position="343"/>
        <end position="365"/>
    </location>
</feature>
<evidence type="ECO:0000313" key="9">
    <source>
        <dbReference type="EMBL" id="QGQ97467.1"/>
    </source>
</evidence>
<dbReference type="KEGG" id="ppsc:EHS13_22555"/>
<protein>
    <submittedName>
        <fullName evidence="9">MFS transporter</fullName>
    </submittedName>
</protein>
<feature type="transmembrane region" description="Helical" evidence="7">
    <location>
        <begin position="78"/>
        <end position="97"/>
    </location>
</feature>
<evidence type="ECO:0000256" key="6">
    <source>
        <dbReference type="ARBA" id="ARBA00023136"/>
    </source>
</evidence>
<evidence type="ECO:0000256" key="3">
    <source>
        <dbReference type="ARBA" id="ARBA00022475"/>
    </source>
</evidence>
<dbReference type="PANTHER" id="PTHR43414:SF6">
    <property type="entry name" value="MULTIDRUG RESISTANCE PROTEIN MDTG"/>
    <property type="match status" value="1"/>
</dbReference>
<dbReference type="EMBL" id="CP034235">
    <property type="protein sequence ID" value="QGQ97467.1"/>
    <property type="molecule type" value="Genomic_DNA"/>
</dbReference>
<dbReference type="PROSITE" id="PS50850">
    <property type="entry name" value="MFS"/>
    <property type="match status" value="1"/>
</dbReference>
<evidence type="ECO:0000256" key="4">
    <source>
        <dbReference type="ARBA" id="ARBA00022692"/>
    </source>
</evidence>
<feature type="transmembrane region" description="Helical" evidence="7">
    <location>
        <begin position="309"/>
        <end position="331"/>
    </location>
</feature>
<keyword evidence="2" id="KW-0813">Transport</keyword>
<feature type="transmembrane region" description="Helical" evidence="7">
    <location>
        <begin position="44"/>
        <end position="66"/>
    </location>
</feature>
<feature type="transmembrane region" description="Helical" evidence="7">
    <location>
        <begin position="285"/>
        <end position="303"/>
    </location>
</feature>
<evidence type="ECO:0000256" key="1">
    <source>
        <dbReference type="ARBA" id="ARBA00004651"/>
    </source>
</evidence>
<keyword evidence="10" id="KW-1185">Reference proteome</keyword>
<dbReference type="GO" id="GO:0005886">
    <property type="term" value="C:plasma membrane"/>
    <property type="evidence" value="ECO:0007669"/>
    <property type="project" value="UniProtKB-SubCell"/>
</dbReference>
<feature type="domain" description="Major facilitator superfamily (MFS) profile" evidence="8">
    <location>
        <begin position="7"/>
        <end position="390"/>
    </location>
</feature>
<dbReference type="AlphaFoldDB" id="A0A6B8RNP9"/>
<feature type="transmembrane region" description="Helical" evidence="7">
    <location>
        <begin position="103"/>
        <end position="123"/>
    </location>
</feature>
<dbReference type="GO" id="GO:0022857">
    <property type="term" value="F:transmembrane transporter activity"/>
    <property type="evidence" value="ECO:0007669"/>
    <property type="project" value="InterPro"/>
</dbReference>
<dbReference type="InterPro" id="IPR036259">
    <property type="entry name" value="MFS_trans_sf"/>
</dbReference>
<feature type="transmembrane region" description="Helical" evidence="7">
    <location>
        <begin position="143"/>
        <end position="161"/>
    </location>
</feature>
<accession>A0A6B8RNP9</accession>
<keyword evidence="3" id="KW-1003">Cell membrane</keyword>
<evidence type="ECO:0000256" key="5">
    <source>
        <dbReference type="ARBA" id="ARBA00022989"/>
    </source>
</evidence>
<evidence type="ECO:0000256" key="2">
    <source>
        <dbReference type="ARBA" id="ARBA00022448"/>
    </source>
</evidence>
<feature type="transmembrane region" description="Helical" evidence="7">
    <location>
        <begin position="371"/>
        <end position="389"/>
    </location>
</feature>
<sequence length="407" mass="44458">MARWKINLIVLWIGQFLVMGGMTMIIPFLPFYLQELGLKDPRSVALWASWIFAANFVTAFLFQPIWGGLSDRFGRKVMLLRSGFGMAVVMTLMGFAHTAWHLLLLRMLNGVISGFQPAAVALISTNTPKEKIGFAMGTLQSGAVAGTILGPVIGGLLAVGFGGYRPIFYITGTLLFIASLVAFFLVKESFDAQEVKKQPKVSLVQGFKQLSKIPQLPALFAVTFLIQFALLSPMPLIPLFVQKLHGQTEYLALFAALVGSATGFSSIVASPLLGKFGDRIGSERILQFCLIGAAVTFIPQVFVHNIWQLMISRFFLGIFIGGLLPSVYSLIRKFTPNGMESRAYSFNSSTLSLGNMLGPVVGGLLSGLVTIRGIFLLSAILMITNSFWVRRSLVTADKMEVLEKPLD</sequence>
<dbReference type="PRINTS" id="PR01035">
    <property type="entry name" value="TCRTETA"/>
</dbReference>
<dbReference type="Gene3D" id="1.20.1250.20">
    <property type="entry name" value="MFS general substrate transporter like domains"/>
    <property type="match status" value="2"/>
</dbReference>
<dbReference type="Pfam" id="PF07690">
    <property type="entry name" value="MFS_1"/>
    <property type="match status" value="1"/>
</dbReference>
<feature type="transmembrane region" description="Helical" evidence="7">
    <location>
        <begin position="218"/>
        <end position="238"/>
    </location>
</feature>
<dbReference type="InterPro" id="IPR001958">
    <property type="entry name" value="Tet-R_TetA/multi-R_MdtG-like"/>
</dbReference>
<name>A0A6B8RNP9_9BACL</name>
<dbReference type="InterPro" id="IPR011701">
    <property type="entry name" value="MFS"/>
</dbReference>